<dbReference type="InterPro" id="IPR003782">
    <property type="entry name" value="SCO1/SenC"/>
</dbReference>
<accession>A0A127M6J6</accession>
<dbReference type="STRING" id="1470434.AZF00_11370"/>
<dbReference type="InterPro" id="IPR013766">
    <property type="entry name" value="Thioredoxin_domain"/>
</dbReference>
<dbReference type="SUPFAM" id="SSF52833">
    <property type="entry name" value="Thioredoxin-like"/>
    <property type="match status" value="1"/>
</dbReference>
<dbReference type="RefSeq" id="WP_008249285.1">
    <property type="nucleotide sequence ID" value="NZ_CP014544.1"/>
</dbReference>
<feature type="binding site" evidence="3">
    <location>
        <position position="83"/>
    </location>
    <ligand>
        <name>Cu cation</name>
        <dbReference type="ChEBI" id="CHEBI:23378"/>
    </ligand>
</feature>
<dbReference type="AlphaFoldDB" id="A0A127M6J6"/>
<dbReference type="PANTHER" id="PTHR12151:SF25">
    <property type="entry name" value="LINALOOL DEHYDRATASE_ISOMERASE DOMAIN-CONTAINING PROTEIN"/>
    <property type="match status" value="1"/>
</dbReference>
<evidence type="ECO:0000313" key="7">
    <source>
        <dbReference type="Proteomes" id="UP000074119"/>
    </source>
</evidence>
<dbReference type="EMBL" id="CP014544">
    <property type="protein sequence ID" value="AMO68863.1"/>
    <property type="molecule type" value="Genomic_DNA"/>
</dbReference>
<dbReference type="PANTHER" id="PTHR12151">
    <property type="entry name" value="ELECTRON TRANSPORT PROTIN SCO1/SENC FAMILY MEMBER"/>
    <property type="match status" value="1"/>
</dbReference>
<dbReference type="PROSITE" id="PS51352">
    <property type="entry name" value="THIOREDOXIN_2"/>
    <property type="match status" value="1"/>
</dbReference>
<keyword evidence="4" id="KW-1015">Disulfide bond</keyword>
<organism evidence="6 7">
    <name type="scientific">Zhongshania aliphaticivorans</name>
    <dbReference type="NCBI Taxonomy" id="1470434"/>
    <lineage>
        <taxon>Bacteria</taxon>
        <taxon>Pseudomonadati</taxon>
        <taxon>Pseudomonadota</taxon>
        <taxon>Gammaproteobacteria</taxon>
        <taxon>Cellvibrionales</taxon>
        <taxon>Spongiibacteraceae</taxon>
        <taxon>Zhongshania</taxon>
    </lineage>
</organism>
<dbReference type="Pfam" id="PF02630">
    <property type="entry name" value="SCO1-SenC"/>
    <property type="match status" value="1"/>
</dbReference>
<keyword evidence="2 3" id="KW-0186">Copper</keyword>
<protein>
    <recommendedName>
        <fullName evidence="5">Thioredoxin domain-containing protein</fullName>
    </recommendedName>
</protein>
<reference evidence="6 7" key="1">
    <citation type="submission" date="2015-12" db="EMBL/GenBank/DDBJ databases">
        <authorList>
            <person name="Shamseldin A."/>
            <person name="Moawad H."/>
            <person name="Abd El-Rahim W.M."/>
            <person name="Sadowsky M.J."/>
        </authorList>
    </citation>
    <scope>NUCLEOTIDE SEQUENCE [LARGE SCALE GENOMIC DNA]</scope>
    <source>
        <strain evidence="6 7">SM2</strain>
    </source>
</reference>
<comment type="similarity">
    <text evidence="1">Belongs to the SCO1/2 family.</text>
</comment>
<feature type="domain" description="Thioredoxin" evidence="5">
    <location>
        <begin position="45"/>
        <end position="224"/>
    </location>
</feature>
<evidence type="ECO:0000256" key="4">
    <source>
        <dbReference type="PIRSR" id="PIRSR603782-2"/>
    </source>
</evidence>
<keyword evidence="3" id="KW-0479">Metal-binding</keyword>
<gene>
    <name evidence="6" type="ORF">AZF00_11370</name>
</gene>
<dbReference type="InterPro" id="IPR036249">
    <property type="entry name" value="Thioredoxin-like_sf"/>
</dbReference>
<evidence type="ECO:0000256" key="3">
    <source>
        <dbReference type="PIRSR" id="PIRSR603782-1"/>
    </source>
</evidence>
<dbReference type="Gene3D" id="3.40.30.10">
    <property type="entry name" value="Glutaredoxin"/>
    <property type="match status" value="1"/>
</dbReference>
<dbReference type="Proteomes" id="UP000074119">
    <property type="component" value="Chromosome"/>
</dbReference>
<dbReference type="GO" id="GO:0046872">
    <property type="term" value="F:metal ion binding"/>
    <property type="evidence" value="ECO:0007669"/>
    <property type="project" value="UniProtKB-KW"/>
</dbReference>
<name>A0A127M6J6_9GAMM</name>
<dbReference type="KEGG" id="zal:AZF00_11370"/>
<dbReference type="CDD" id="cd02968">
    <property type="entry name" value="SCO"/>
    <property type="match status" value="1"/>
</dbReference>
<evidence type="ECO:0000256" key="2">
    <source>
        <dbReference type="ARBA" id="ARBA00023008"/>
    </source>
</evidence>
<feature type="binding site" evidence="3">
    <location>
        <position position="87"/>
    </location>
    <ligand>
        <name>Cu cation</name>
        <dbReference type="ChEBI" id="CHEBI:23378"/>
    </ligand>
</feature>
<evidence type="ECO:0000313" key="6">
    <source>
        <dbReference type="EMBL" id="AMO68863.1"/>
    </source>
</evidence>
<feature type="disulfide bond" description="Redox-active" evidence="4">
    <location>
        <begin position="83"/>
        <end position="87"/>
    </location>
</feature>
<proteinExistence type="inferred from homology"/>
<evidence type="ECO:0000256" key="1">
    <source>
        <dbReference type="ARBA" id="ARBA00010996"/>
    </source>
</evidence>
<evidence type="ECO:0000259" key="5">
    <source>
        <dbReference type="PROSITE" id="PS51352"/>
    </source>
</evidence>
<sequence length="233" mass="26331">MSRGPLPRYLIPSLLAAVLISSAFMANSILRTQFQQAPDVNGAVLAAPLELPSFELRNHRGELVHKADFLGRWQLISYGYTQCPDICPTMLSSLAGFQKLLDKEKQFKDLQVQFYSIDPEHDSIEKLANYVPWFDARFIGLRADDPAQAAIFERSMGLQSYRMDEAELASVNVAAKLSGPEIAHGFRLYLLDEQARLRASLAPISTRDGSKYYEAEALLKDYLALRQWFAKQR</sequence>